<dbReference type="EMBL" id="KX961631">
    <property type="protein sequence ID" value="AOZ62226.1"/>
    <property type="molecule type" value="Genomic_DNA"/>
</dbReference>
<protein>
    <recommendedName>
        <fullName evidence="2">Single-stranded DNA-binding protein</fullName>
    </recommendedName>
</protein>
<dbReference type="PROSITE" id="PS50935">
    <property type="entry name" value="SSB"/>
    <property type="match status" value="1"/>
</dbReference>
<keyword evidence="1 2" id="KW-0238">DNA-binding</keyword>
<keyword evidence="4" id="KW-1185">Reference proteome</keyword>
<dbReference type="PANTHER" id="PTHR10302">
    <property type="entry name" value="SINGLE-STRANDED DNA-BINDING PROTEIN"/>
    <property type="match status" value="1"/>
</dbReference>
<dbReference type="NCBIfam" id="TIGR00621">
    <property type="entry name" value="ssb"/>
    <property type="match status" value="1"/>
</dbReference>
<dbReference type="GO" id="GO:0006260">
    <property type="term" value="P:DNA replication"/>
    <property type="evidence" value="ECO:0007669"/>
    <property type="project" value="InterPro"/>
</dbReference>
<name>A0A1I9S6N2_9CAUD</name>
<gene>
    <name evidence="3" type="ORF">QCM11_17</name>
</gene>
<dbReference type="SUPFAM" id="SSF50249">
    <property type="entry name" value="Nucleic acid-binding proteins"/>
    <property type="match status" value="1"/>
</dbReference>
<dbReference type="GO" id="GO:0009295">
    <property type="term" value="C:nucleoid"/>
    <property type="evidence" value="ECO:0007669"/>
    <property type="project" value="TreeGrafter"/>
</dbReference>
<evidence type="ECO:0000313" key="3">
    <source>
        <dbReference type="EMBL" id="AOZ62226.1"/>
    </source>
</evidence>
<dbReference type="Gene3D" id="2.40.50.140">
    <property type="entry name" value="Nucleic acid-binding proteins"/>
    <property type="match status" value="1"/>
</dbReference>
<dbReference type="InterPro" id="IPR000424">
    <property type="entry name" value="Primosome_PriB/ssb"/>
</dbReference>
<dbReference type="HAMAP" id="MF_00984">
    <property type="entry name" value="SSB"/>
    <property type="match status" value="1"/>
</dbReference>
<accession>A0A1I9S6N2</accession>
<dbReference type="GO" id="GO:0003697">
    <property type="term" value="F:single-stranded DNA binding"/>
    <property type="evidence" value="ECO:0007669"/>
    <property type="project" value="InterPro"/>
</dbReference>
<evidence type="ECO:0000256" key="1">
    <source>
        <dbReference type="ARBA" id="ARBA00023125"/>
    </source>
</evidence>
<evidence type="ECO:0000256" key="2">
    <source>
        <dbReference type="PIRNR" id="PIRNR002070"/>
    </source>
</evidence>
<sequence length="123" mass="14081">MRKTSNKLKQRKEEIIMNKTILIGRTTKEAELRYTPNGKAVATVDLAVNRDYVAEGQEREADFIRLVIWGKRAETFANFVKKGHQVGVEGSLRTRNYEGQDGKKVYVTEVLVDNFTFLEKKSA</sequence>
<dbReference type="PANTHER" id="PTHR10302:SF27">
    <property type="entry name" value="SINGLE-STRANDED DNA-BINDING PROTEIN"/>
    <property type="match status" value="1"/>
</dbReference>
<dbReference type="Proteomes" id="UP000223352">
    <property type="component" value="Segment"/>
</dbReference>
<organism evidence="3 4">
    <name type="scientific">Bacillus phage QCM11</name>
    <dbReference type="NCBI Taxonomy" id="1909400"/>
    <lineage>
        <taxon>Viruses</taxon>
        <taxon>Duplodnaviria</taxon>
        <taxon>Heunggongvirae</taxon>
        <taxon>Uroviricota</taxon>
        <taxon>Caudoviricetes</taxon>
        <taxon>Salasmaviridae</taxon>
        <taxon>Northropvirinae</taxon>
        <taxon>Claudivirus</taxon>
        <taxon>Claudivirus QCM11</taxon>
    </lineage>
</organism>
<dbReference type="CDD" id="cd04496">
    <property type="entry name" value="SSB_OBF"/>
    <property type="match status" value="1"/>
</dbReference>
<dbReference type="InterPro" id="IPR011344">
    <property type="entry name" value="ssDNA-bd"/>
</dbReference>
<proteinExistence type="inferred from homology"/>
<reference evidence="3 4" key="1">
    <citation type="submission" date="2016-10" db="EMBL/GenBank/DDBJ databases">
        <title>Predicting Genome Terminus Sequences of Bacillus cereus-group Bacteriophage using Next Generation Sequencing data.</title>
        <authorList>
            <person name="Chung C.-H."/>
            <person name="Walter M.H."/>
            <person name="Yang L."/>
            <person name="Chen S.-C."/>
            <person name="Winston V."/>
            <person name="Thomas M.A."/>
        </authorList>
    </citation>
    <scope>NUCLEOTIDE SEQUENCE [LARGE SCALE GENOMIC DNA]</scope>
</reference>
<dbReference type="PIRSF" id="PIRSF002070">
    <property type="entry name" value="SSB"/>
    <property type="match status" value="1"/>
</dbReference>
<evidence type="ECO:0000313" key="4">
    <source>
        <dbReference type="Proteomes" id="UP000223352"/>
    </source>
</evidence>
<dbReference type="Pfam" id="PF00436">
    <property type="entry name" value="SSB"/>
    <property type="match status" value="1"/>
</dbReference>
<dbReference type="InterPro" id="IPR012340">
    <property type="entry name" value="NA-bd_OB-fold"/>
</dbReference>